<feature type="compositionally biased region" description="Polar residues" evidence="1">
    <location>
        <begin position="74"/>
        <end position="94"/>
    </location>
</feature>
<dbReference type="AlphaFoldDB" id="A0A0C9V568"/>
<keyword evidence="3" id="KW-1185">Reference proteome</keyword>
<evidence type="ECO:0000313" key="2">
    <source>
        <dbReference type="EMBL" id="KIJ42009.1"/>
    </source>
</evidence>
<accession>A0A0C9V568</accession>
<protein>
    <submittedName>
        <fullName evidence="2">Uncharacterized protein</fullName>
    </submittedName>
</protein>
<evidence type="ECO:0000256" key="1">
    <source>
        <dbReference type="SAM" id="MobiDB-lite"/>
    </source>
</evidence>
<gene>
    <name evidence="2" type="ORF">M422DRAFT_780190</name>
</gene>
<organism evidence="2 3">
    <name type="scientific">Sphaerobolus stellatus (strain SS14)</name>
    <dbReference type="NCBI Taxonomy" id="990650"/>
    <lineage>
        <taxon>Eukaryota</taxon>
        <taxon>Fungi</taxon>
        <taxon>Dikarya</taxon>
        <taxon>Basidiomycota</taxon>
        <taxon>Agaricomycotina</taxon>
        <taxon>Agaricomycetes</taxon>
        <taxon>Phallomycetidae</taxon>
        <taxon>Geastrales</taxon>
        <taxon>Sphaerobolaceae</taxon>
        <taxon>Sphaerobolus</taxon>
    </lineage>
</organism>
<name>A0A0C9V568_SPHS4</name>
<sequence>MYREEVTMTGREGKGNMYKNGMRRRSCGHGVWHGHESKSRAERKKKRKAYGTGKERPRPKPKLKQTTKKKHTCRNLTTTQNPPNYASLNPHQITSPPPLYPTPNPRHPPAPPFSPIPPSHNRHDKQPLQNTPNDLLLHIPPLLPPLPPPHLAIHDPLQPRILRRGKAHAR</sequence>
<proteinExistence type="predicted"/>
<evidence type="ECO:0000313" key="3">
    <source>
        <dbReference type="Proteomes" id="UP000054279"/>
    </source>
</evidence>
<feature type="region of interest" description="Disordered" evidence="1">
    <location>
        <begin position="1"/>
        <end position="141"/>
    </location>
</feature>
<reference evidence="2 3" key="1">
    <citation type="submission" date="2014-06" db="EMBL/GenBank/DDBJ databases">
        <title>Evolutionary Origins and Diversification of the Mycorrhizal Mutualists.</title>
        <authorList>
            <consortium name="DOE Joint Genome Institute"/>
            <consortium name="Mycorrhizal Genomics Consortium"/>
            <person name="Kohler A."/>
            <person name="Kuo A."/>
            <person name="Nagy L.G."/>
            <person name="Floudas D."/>
            <person name="Copeland A."/>
            <person name="Barry K.W."/>
            <person name="Cichocki N."/>
            <person name="Veneault-Fourrey C."/>
            <person name="LaButti K."/>
            <person name="Lindquist E.A."/>
            <person name="Lipzen A."/>
            <person name="Lundell T."/>
            <person name="Morin E."/>
            <person name="Murat C."/>
            <person name="Riley R."/>
            <person name="Ohm R."/>
            <person name="Sun H."/>
            <person name="Tunlid A."/>
            <person name="Henrissat B."/>
            <person name="Grigoriev I.V."/>
            <person name="Hibbett D.S."/>
            <person name="Martin F."/>
        </authorList>
    </citation>
    <scope>NUCLEOTIDE SEQUENCE [LARGE SCALE GENOMIC DNA]</scope>
    <source>
        <strain evidence="2 3">SS14</strain>
    </source>
</reference>
<dbReference type="Proteomes" id="UP000054279">
    <property type="component" value="Unassembled WGS sequence"/>
</dbReference>
<feature type="compositionally biased region" description="Basic and acidic residues" evidence="1">
    <location>
        <begin position="1"/>
        <end position="14"/>
    </location>
</feature>
<feature type="compositionally biased region" description="Basic residues" evidence="1">
    <location>
        <begin position="59"/>
        <end position="73"/>
    </location>
</feature>
<dbReference type="EMBL" id="KN837133">
    <property type="protein sequence ID" value="KIJ42009.1"/>
    <property type="molecule type" value="Genomic_DNA"/>
</dbReference>
<dbReference type="HOGENOM" id="CLU_1571644_0_0_1"/>
<feature type="compositionally biased region" description="Pro residues" evidence="1">
    <location>
        <begin position="95"/>
        <end position="118"/>
    </location>
</feature>